<gene>
    <name evidence="1" type="ORF">B5M45_01770</name>
</gene>
<reference evidence="1 2" key="1">
    <citation type="submission" date="2017-03" db="EMBL/GenBank/DDBJ databases">
        <title>Genomic insights into Mycobacterium simiae human colonization.</title>
        <authorList>
            <person name="Steffani J.L."/>
            <person name="Brunck M.E."/>
            <person name="Cruz E."/>
            <person name="Montiel R."/>
            <person name="Barona F."/>
        </authorList>
    </citation>
    <scope>NUCLEOTIDE SEQUENCE [LARGE SCALE GENOMIC DNA]</scope>
    <source>
        <strain evidence="1 2">MsiGto</strain>
    </source>
</reference>
<evidence type="ECO:0000313" key="1">
    <source>
        <dbReference type="EMBL" id="ORJ63981.1"/>
    </source>
</evidence>
<protein>
    <submittedName>
        <fullName evidence="1">Uncharacterized protein</fullName>
    </submittedName>
</protein>
<dbReference type="EMBL" id="MZZM01000005">
    <property type="protein sequence ID" value="ORJ63981.1"/>
    <property type="molecule type" value="Genomic_DNA"/>
</dbReference>
<keyword evidence="2" id="KW-1185">Reference proteome</keyword>
<accession>A0A1X0YFP7</accession>
<dbReference type="AlphaFoldDB" id="A0A1X0YFP7"/>
<sequence>MGVVHEDADAADQTEMMFEANLAHPNIFQRHDDVGSHRTAVGQRHIESVHLSFAVSLDKIHFRNFYFALRKRVSGARHSARAAIQ</sequence>
<comment type="caution">
    <text evidence="1">The sequence shown here is derived from an EMBL/GenBank/DDBJ whole genome shotgun (WGS) entry which is preliminary data.</text>
</comment>
<organism evidence="1 2">
    <name type="scientific">Mycobacterium simiae</name>
    <name type="common">Mycobacterium habana</name>
    <dbReference type="NCBI Taxonomy" id="1784"/>
    <lineage>
        <taxon>Bacteria</taxon>
        <taxon>Bacillati</taxon>
        <taxon>Actinomycetota</taxon>
        <taxon>Actinomycetes</taxon>
        <taxon>Mycobacteriales</taxon>
        <taxon>Mycobacteriaceae</taxon>
        <taxon>Mycobacterium</taxon>
        <taxon>Mycobacterium simiae complex</taxon>
    </lineage>
</organism>
<proteinExistence type="predicted"/>
<name>A0A1X0YFP7_MYCSI</name>
<dbReference type="Proteomes" id="UP000193040">
    <property type="component" value="Unassembled WGS sequence"/>
</dbReference>
<evidence type="ECO:0000313" key="2">
    <source>
        <dbReference type="Proteomes" id="UP000193040"/>
    </source>
</evidence>